<reference evidence="9 10" key="1">
    <citation type="journal article" date="2016" name="Nat. Commun.">
        <title>Thousands of microbial genomes shed light on interconnected biogeochemical processes in an aquifer system.</title>
        <authorList>
            <person name="Anantharaman K."/>
            <person name="Brown C.T."/>
            <person name="Hug L.A."/>
            <person name="Sharon I."/>
            <person name="Castelle C.J."/>
            <person name="Probst A.J."/>
            <person name="Thomas B.C."/>
            <person name="Singh A."/>
            <person name="Wilkins M.J."/>
            <person name="Karaoz U."/>
            <person name="Brodie E.L."/>
            <person name="Williams K.H."/>
            <person name="Hubbard S.S."/>
            <person name="Banfield J.F."/>
        </authorList>
    </citation>
    <scope>NUCLEOTIDE SEQUENCE [LARGE SCALE GENOMIC DNA]</scope>
</reference>
<evidence type="ECO:0000256" key="4">
    <source>
        <dbReference type="ARBA" id="ARBA00022679"/>
    </source>
</evidence>
<keyword evidence="3" id="KW-0597">Phosphoprotein</keyword>
<dbReference type="Pfam" id="PF02518">
    <property type="entry name" value="HATPase_c"/>
    <property type="match status" value="1"/>
</dbReference>
<proteinExistence type="predicted"/>
<dbReference type="FunFam" id="1.10.287.130:FF:000001">
    <property type="entry name" value="Two-component sensor histidine kinase"/>
    <property type="match status" value="1"/>
</dbReference>
<evidence type="ECO:0000256" key="2">
    <source>
        <dbReference type="ARBA" id="ARBA00012438"/>
    </source>
</evidence>
<dbReference type="SMART" id="SM00387">
    <property type="entry name" value="HATPase_c"/>
    <property type="match status" value="1"/>
</dbReference>
<feature type="transmembrane region" description="Helical" evidence="7">
    <location>
        <begin position="113"/>
        <end position="137"/>
    </location>
</feature>
<feature type="transmembrane region" description="Helical" evidence="7">
    <location>
        <begin position="46"/>
        <end position="65"/>
    </location>
</feature>
<feature type="transmembrane region" description="Helical" evidence="7">
    <location>
        <begin position="77"/>
        <end position="101"/>
    </location>
</feature>
<dbReference type="Gene3D" id="1.10.287.130">
    <property type="match status" value="1"/>
</dbReference>
<keyword evidence="7" id="KW-0472">Membrane</keyword>
<feature type="transmembrane region" description="Helical" evidence="7">
    <location>
        <begin position="13"/>
        <end position="34"/>
    </location>
</feature>
<keyword evidence="4" id="KW-0808">Transferase</keyword>
<dbReference type="EMBL" id="MGHY01000018">
    <property type="protein sequence ID" value="OGM79224.1"/>
    <property type="molecule type" value="Genomic_DNA"/>
</dbReference>
<protein>
    <recommendedName>
        <fullName evidence="2">histidine kinase</fullName>
        <ecNumber evidence="2">2.7.13.3</ecNumber>
    </recommendedName>
</protein>
<evidence type="ECO:0000256" key="5">
    <source>
        <dbReference type="ARBA" id="ARBA00022777"/>
    </source>
</evidence>
<dbReference type="InterPro" id="IPR005467">
    <property type="entry name" value="His_kinase_dom"/>
</dbReference>
<dbReference type="InterPro" id="IPR050736">
    <property type="entry name" value="Sensor_HK_Regulatory"/>
</dbReference>
<dbReference type="SUPFAM" id="SSF47384">
    <property type="entry name" value="Homodimeric domain of signal transducing histidine kinase"/>
    <property type="match status" value="1"/>
</dbReference>
<dbReference type="PANTHER" id="PTHR43711:SF31">
    <property type="entry name" value="HISTIDINE KINASE"/>
    <property type="match status" value="1"/>
</dbReference>
<feature type="transmembrane region" description="Helical" evidence="7">
    <location>
        <begin position="149"/>
        <end position="169"/>
    </location>
</feature>
<dbReference type="InterPro" id="IPR036097">
    <property type="entry name" value="HisK_dim/P_sf"/>
</dbReference>
<dbReference type="InterPro" id="IPR003661">
    <property type="entry name" value="HisK_dim/P_dom"/>
</dbReference>
<dbReference type="PRINTS" id="PR00344">
    <property type="entry name" value="BCTRLSENSOR"/>
</dbReference>
<dbReference type="EC" id="2.7.13.3" evidence="2"/>
<dbReference type="CDD" id="cd00082">
    <property type="entry name" value="HisKA"/>
    <property type="match status" value="1"/>
</dbReference>
<dbReference type="InterPro" id="IPR003594">
    <property type="entry name" value="HATPase_dom"/>
</dbReference>
<evidence type="ECO:0000259" key="8">
    <source>
        <dbReference type="PROSITE" id="PS50109"/>
    </source>
</evidence>
<evidence type="ECO:0000256" key="3">
    <source>
        <dbReference type="ARBA" id="ARBA00022553"/>
    </source>
</evidence>
<sequence>MSLLPYALTELPLFNKLSIVMIDFVVFLLLYAVTNHRRLRDDKSKIFTLMGIFMLLWVNFSYFARLVGDGDLIFAEFVLRIAWIATPPLFYCTYLTSIYILGYVGRHSKVSLYLFGLTVLLSLMVGVGDLVISGITFEDSVVDIQYGLGFFPFLGAIFVIMFFTILPLLKTRINASQRVFLAGVVIFYVANLIFNIGLPVFLGITHLYYFGDYSTVFLLGFTSYAIVRHRLFDIRIIATELLTVVLWAVLFFKIFTAQSSSERVIDMFVFGLTIVFGIFLIRSVMKEVKNRQELEELNYKLNILDQRKNEFISVAAHELRAPLTVIKGYASMILEGDTGKISEKAEEFLQDLALSTERMIRLVNNMLDVSRIEEGRIVYQEEVISLGQILQKVYKEFTPEAKRKNLQFNLEIPYHLQDSVLVDADRLREVIVNFLSNALKYTEQGGVRLAISNPRSGWVRVEVIDTGMGITKEEQEKLFRKFYRVRSNVGKTIGSGLGLYISKLLIQKFGGIIGLVSEYGKGSNFWFELPLKFEKPTDTITMDKING</sequence>
<dbReference type="AlphaFoldDB" id="A0A1F8CSC8"/>
<dbReference type="SUPFAM" id="SSF55874">
    <property type="entry name" value="ATPase domain of HSP90 chaperone/DNA topoisomerase II/histidine kinase"/>
    <property type="match status" value="1"/>
</dbReference>
<evidence type="ECO:0000256" key="1">
    <source>
        <dbReference type="ARBA" id="ARBA00000085"/>
    </source>
</evidence>
<dbReference type="InterPro" id="IPR036890">
    <property type="entry name" value="HATPase_C_sf"/>
</dbReference>
<keyword evidence="7" id="KW-1133">Transmembrane helix</keyword>
<comment type="caution">
    <text evidence="9">The sequence shown here is derived from an EMBL/GenBank/DDBJ whole genome shotgun (WGS) entry which is preliminary data.</text>
</comment>
<name>A0A1F8CSC8_9BACT</name>
<dbReference type="GO" id="GO:0000155">
    <property type="term" value="F:phosphorelay sensor kinase activity"/>
    <property type="evidence" value="ECO:0007669"/>
    <property type="project" value="InterPro"/>
</dbReference>
<dbReference type="PROSITE" id="PS50109">
    <property type="entry name" value="HIS_KIN"/>
    <property type="match status" value="1"/>
</dbReference>
<evidence type="ECO:0000313" key="9">
    <source>
        <dbReference type="EMBL" id="OGM79224.1"/>
    </source>
</evidence>
<evidence type="ECO:0000256" key="7">
    <source>
        <dbReference type="SAM" id="Phobius"/>
    </source>
</evidence>
<dbReference type="Pfam" id="PF00512">
    <property type="entry name" value="HisKA"/>
    <property type="match status" value="1"/>
</dbReference>
<dbReference type="InterPro" id="IPR004358">
    <property type="entry name" value="Sig_transdc_His_kin-like_C"/>
</dbReference>
<accession>A0A1F8CSC8</accession>
<keyword evidence="5" id="KW-0418">Kinase</keyword>
<organism evidence="9 10">
    <name type="scientific">Candidatus Woesebacteria bacterium RIFOXYB1_FULL_38_16</name>
    <dbReference type="NCBI Taxonomy" id="1802538"/>
    <lineage>
        <taxon>Bacteria</taxon>
        <taxon>Candidatus Woeseibacteriota</taxon>
    </lineage>
</organism>
<feature type="transmembrane region" description="Helical" evidence="7">
    <location>
        <begin position="234"/>
        <end position="255"/>
    </location>
</feature>
<comment type="catalytic activity">
    <reaction evidence="1">
        <text>ATP + protein L-histidine = ADP + protein N-phospho-L-histidine.</text>
        <dbReference type="EC" id="2.7.13.3"/>
    </reaction>
</comment>
<feature type="transmembrane region" description="Helical" evidence="7">
    <location>
        <begin position="267"/>
        <end position="285"/>
    </location>
</feature>
<feature type="transmembrane region" description="Helical" evidence="7">
    <location>
        <begin position="207"/>
        <end position="227"/>
    </location>
</feature>
<dbReference type="STRING" id="1802538.A2382_00365"/>
<feature type="domain" description="Histidine kinase" evidence="8">
    <location>
        <begin position="314"/>
        <end position="533"/>
    </location>
</feature>
<dbReference type="Gene3D" id="3.30.565.10">
    <property type="entry name" value="Histidine kinase-like ATPase, C-terminal domain"/>
    <property type="match status" value="1"/>
</dbReference>
<keyword evidence="6" id="KW-0902">Two-component regulatory system</keyword>
<evidence type="ECO:0000256" key="6">
    <source>
        <dbReference type="ARBA" id="ARBA00023012"/>
    </source>
</evidence>
<dbReference type="PANTHER" id="PTHR43711">
    <property type="entry name" value="TWO-COMPONENT HISTIDINE KINASE"/>
    <property type="match status" value="1"/>
</dbReference>
<dbReference type="Proteomes" id="UP000178999">
    <property type="component" value="Unassembled WGS sequence"/>
</dbReference>
<dbReference type="SMART" id="SM00388">
    <property type="entry name" value="HisKA"/>
    <property type="match status" value="1"/>
</dbReference>
<keyword evidence="7" id="KW-0812">Transmembrane</keyword>
<feature type="transmembrane region" description="Helical" evidence="7">
    <location>
        <begin position="181"/>
        <end position="201"/>
    </location>
</feature>
<evidence type="ECO:0000313" key="10">
    <source>
        <dbReference type="Proteomes" id="UP000178999"/>
    </source>
</evidence>
<gene>
    <name evidence="9" type="ORF">A2382_00365</name>
</gene>